<accession>A0AAV0EWN3</accession>
<comment type="caution">
    <text evidence="2">The sequence shown here is derived from an EMBL/GenBank/DDBJ whole genome shotgun (WGS) entry which is preliminary data.</text>
</comment>
<dbReference type="Proteomes" id="UP001152523">
    <property type="component" value="Unassembled WGS sequence"/>
</dbReference>
<gene>
    <name evidence="2" type="ORF">CEPIT_LOCUS28484</name>
</gene>
<name>A0AAV0EWN3_9ASTE</name>
<evidence type="ECO:0000313" key="2">
    <source>
        <dbReference type="EMBL" id="CAH9127646.1"/>
    </source>
</evidence>
<protein>
    <submittedName>
        <fullName evidence="2">Uncharacterized protein</fullName>
    </submittedName>
</protein>
<keyword evidence="1" id="KW-1133">Transmembrane helix</keyword>
<dbReference type="AlphaFoldDB" id="A0AAV0EWN3"/>
<organism evidence="2 3">
    <name type="scientific">Cuscuta epithymum</name>
    <dbReference type="NCBI Taxonomy" id="186058"/>
    <lineage>
        <taxon>Eukaryota</taxon>
        <taxon>Viridiplantae</taxon>
        <taxon>Streptophyta</taxon>
        <taxon>Embryophyta</taxon>
        <taxon>Tracheophyta</taxon>
        <taxon>Spermatophyta</taxon>
        <taxon>Magnoliopsida</taxon>
        <taxon>eudicotyledons</taxon>
        <taxon>Gunneridae</taxon>
        <taxon>Pentapetalae</taxon>
        <taxon>asterids</taxon>
        <taxon>lamiids</taxon>
        <taxon>Solanales</taxon>
        <taxon>Convolvulaceae</taxon>
        <taxon>Cuscuteae</taxon>
        <taxon>Cuscuta</taxon>
        <taxon>Cuscuta subgen. Cuscuta</taxon>
    </lineage>
</organism>
<keyword evidence="1" id="KW-0472">Membrane</keyword>
<reference evidence="2" key="1">
    <citation type="submission" date="2022-07" db="EMBL/GenBank/DDBJ databases">
        <authorList>
            <person name="Macas J."/>
            <person name="Novak P."/>
            <person name="Neumann P."/>
        </authorList>
    </citation>
    <scope>NUCLEOTIDE SEQUENCE</scope>
</reference>
<dbReference type="EMBL" id="CAMAPF010000948">
    <property type="protein sequence ID" value="CAH9127646.1"/>
    <property type="molecule type" value="Genomic_DNA"/>
</dbReference>
<feature type="transmembrane region" description="Helical" evidence="1">
    <location>
        <begin position="86"/>
        <end position="106"/>
    </location>
</feature>
<proteinExistence type="predicted"/>
<feature type="transmembrane region" description="Helical" evidence="1">
    <location>
        <begin position="12"/>
        <end position="38"/>
    </location>
</feature>
<evidence type="ECO:0000313" key="3">
    <source>
        <dbReference type="Proteomes" id="UP001152523"/>
    </source>
</evidence>
<keyword evidence="3" id="KW-1185">Reference proteome</keyword>
<sequence length="111" mass="13402">MDIWSCVYDICFGIFMRVFITFSNVGIIMIWNIIILHVNYVMRIYYKYCFTYDWYECFEKIFLPNVLQKLYICIKRDYFTGLGGTYLAFPANFCFLFFFLFLHLICAGDKA</sequence>
<evidence type="ECO:0000256" key="1">
    <source>
        <dbReference type="SAM" id="Phobius"/>
    </source>
</evidence>
<keyword evidence="1" id="KW-0812">Transmembrane</keyword>